<gene>
    <name evidence="1" type="ORF">DPEC_G00168820</name>
</gene>
<evidence type="ECO:0000313" key="1">
    <source>
        <dbReference type="EMBL" id="KAJ8001370.1"/>
    </source>
</evidence>
<sequence length="552" mass="64003">MEDTNVNQLLQEGRCQLITEKSEEQEVYPCAQYQLITEKKSLCHEDQPRVRYQLITEKKSLDQEDQIRRCTFGKKNPMKVNKTILMVGETGTGKSTLINAMVNYVLGVKLEDKVWFQIVEQEERQQTTKSQTTGVTVCEVFGSEGGRVPYSLTIIDTPGFGDTKGKENDKVIADKLLQLFSSENGIFLIDAVCLVVKATMNRLSDRQLYIFDAVLSLFGKDIEKNIMVLLTYFDGTPPYNVLEAITAAKVPCAKNKDNQPVHFVINNCQCEHFNEEYQTRSDYDHLQEKTWNQGIKALERFFTYLNDIETKNLRMTEGGLKAHKQLEATVINLRERVQLMEGKQKEIKDTQQILEKKKKDMKENKDFTYKGEETYKDTETVDTSWIWFLYNSGATICTVCEENCHYPGCWLVRDLSWCSVMKNNYCTVCTNKCHYTNHVKGNKRYVVKTRMVTKTYEQLKKKYEQYVGEKGKVLSRLQEELEEITQKKTSLVEEAYQCVIKLEEIALKTISLATAQHLDFLIEKMKEMGETEKVKKLEKMKEMGDTEKVKKR</sequence>
<organism evidence="1 2">
    <name type="scientific">Dallia pectoralis</name>
    <name type="common">Alaska blackfish</name>
    <dbReference type="NCBI Taxonomy" id="75939"/>
    <lineage>
        <taxon>Eukaryota</taxon>
        <taxon>Metazoa</taxon>
        <taxon>Chordata</taxon>
        <taxon>Craniata</taxon>
        <taxon>Vertebrata</taxon>
        <taxon>Euteleostomi</taxon>
        <taxon>Actinopterygii</taxon>
        <taxon>Neopterygii</taxon>
        <taxon>Teleostei</taxon>
        <taxon>Protacanthopterygii</taxon>
        <taxon>Esociformes</taxon>
        <taxon>Umbridae</taxon>
        <taxon>Dallia</taxon>
    </lineage>
</organism>
<dbReference type="Proteomes" id="UP001157502">
    <property type="component" value="Chromosome 14"/>
</dbReference>
<protein>
    <submittedName>
        <fullName evidence="1">Uncharacterized protein</fullName>
    </submittedName>
</protein>
<accession>A0ACC2GCX3</accession>
<reference evidence="1" key="1">
    <citation type="submission" date="2021-05" db="EMBL/GenBank/DDBJ databases">
        <authorList>
            <person name="Pan Q."/>
            <person name="Jouanno E."/>
            <person name="Zahm M."/>
            <person name="Klopp C."/>
            <person name="Cabau C."/>
            <person name="Louis A."/>
            <person name="Berthelot C."/>
            <person name="Parey E."/>
            <person name="Roest Crollius H."/>
            <person name="Montfort J."/>
            <person name="Robinson-Rechavi M."/>
            <person name="Bouchez O."/>
            <person name="Lampietro C."/>
            <person name="Lopez Roques C."/>
            <person name="Donnadieu C."/>
            <person name="Postlethwait J."/>
            <person name="Bobe J."/>
            <person name="Dillon D."/>
            <person name="Chandos A."/>
            <person name="von Hippel F."/>
            <person name="Guiguen Y."/>
        </authorList>
    </citation>
    <scope>NUCLEOTIDE SEQUENCE</scope>
    <source>
        <strain evidence="1">YG-Jan2019</strain>
    </source>
</reference>
<name>A0ACC2GCX3_DALPE</name>
<proteinExistence type="predicted"/>
<keyword evidence="2" id="KW-1185">Reference proteome</keyword>
<dbReference type="EMBL" id="CM055741">
    <property type="protein sequence ID" value="KAJ8001370.1"/>
    <property type="molecule type" value="Genomic_DNA"/>
</dbReference>
<evidence type="ECO:0000313" key="2">
    <source>
        <dbReference type="Proteomes" id="UP001157502"/>
    </source>
</evidence>
<comment type="caution">
    <text evidence="1">The sequence shown here is derived from an EMBL/GenBank/DDBJ whole genome shotgun (WGS) entry which is preliminary data.</text>
</comment>